<keyword evidence="4 6" id="KW-1133">Transmembrane helix</keyword>
<feature type="transmembrane region" description="Helical" evidence="6">
    <location>
        <begin position="376"/>
        <end position="399"/>
    </location>
</feature>
<keyword evidence="5 6" id="KW-0472">Membrane</keyword>
<dbReference type="Proteomes" id="UP000008703">
    <property type="component" value="Chromosome"/>
</dbReference>
<feature type="transmembrane region" description="Helical" evidence="6">
    <location>
        <begin position="241"/>
        <end position="258"/>
    </location>
</feature>
<proteinExistence type="predicted"/>
<feature type="transmembrane region" description="Helical" evidence="6">
    <location>
        <begin position="115"/>
        <end position="135"/>
    </location>
</feature>
<dbReference type="KEGG" id="svl:Strvi_4544"/>
<feature type="transmembrane region" description="Helical" evidence="6">
    <location>
        <begin position="21"/>
        <end position="40"/>
    </location>
</feature>
<feature type="transmembrane region" description="Helical" evidence="6">
    <location>
        <begin position="278"/>
        <end position="302"/>
    </location>
</feature>
<feature type="transmembrane region" description="Helical" evidence="6">
    <location>
        <begin position="350"/>
        <end position="370"/>
    </location>
</feature>
<dbReference type="AlphaFoldDB" id="G2P4X2"/>
<evidence type="ECO:0000313" key="8">
    <source>
        <dbReference type="EMBL" id="AEM84149.1"/>
    </source>
</evidence>
<feature type="transmembrane region" description="Helical" evidence="6">
    <location>
        <begin position="451"/>
        <end position="472"/>
    </location>
</feature>
<organism evidence="8 9">
    <name type="scientific">Streptomyces violaceusniger (strain Tu 4113)</name>
    <dbReference type="NCBI Taxonomy" id="653045"/>
    <lineage>
        <taxon>Bacteria</taxon>
        <taxon>Bacillati</taxon>
        <taxon>Actinomycetota</taxon>
        <taxon>Actinomycetes</taxon>
        <taxon>Kitasatosporales</taxon>
        <taxon>Streptomycetaceae</taxon>
        <taxon>Streptomyces</taxon>
        <taxon>Streptomyces violaceusniger group</taxon>
    </lineage>
</organism>
<dbReference type="InterPro" id="IPR036259">
    <property type="entry name" value="MFS_trans_sf"/>
</dbReference>
<feature type="transmembrane region" description="Helical" evidence="6">
    <location>
        <begin position="91"/>
        <end position="109"/>
    </location>
</feature>
<protein>
    <submittedName>
        <fullName evidence="8">Major facilitator superfamily MFS_1</fullName>
    </submittedName>
</protein>
<evidence type="ECO:0000256" key="2">
    <source>
        <dbReference type="ARBA" id="ARBA00022448"/>
    </source>
</evidence>
<feature type="transmembrane region" description="Helical" evidence="6">
    <location>
        <begin position="209"/>
        <end position="229"/>
    </location>
</feature>
<evidence type="ECO:0000259" key="7">
    <source>
        <dbReference type="PROSITE" id="PS50850"/>
    </source>
</evidence>
<dbReference type="PROSITE" id="PS50850">
    <property type="entry name" value="MFS"/>
    <property type="match status" value="1"/>
</dbReference>
<dbReference type="HOGENOM" id="CLU_000960_34_1_11"/>
<dbReference type="EMBL" id="CP002994">
    <property type="protein sequence ID" value="AEM84149.1"/>
    <property type="molecule type" value="Genomic_DNA"/>
</dbReference>
<gene>
    <name evidence="8" type="ORF">Strvi_4544</name>
</gene>
<keyword evidence="3 6" id="KW-0812">Transmembrane</keyword>
<accession>G2P4X2</accession>
<evidence type="ECO:0000256" key="5">
    <source>
        <dbReference type="ARBA" id="ARBA00023136"/>
    </source>
</evidence>
<dbReference type="eggNOG" id="COG0477">
    <property type="taxonomic scope" value="Bacteria"/>
</dbReference>
<keyword evidence="9" id="KW-1185">Reference proteome</keyword>
<feature type="transmembrane region" description="Helical" evidence="6">
    <location>
        <begin position="322"/>
        <end position="343"/>
    </location>
</feature>
<feature type="transmembrane region" description="Helical" evidence="6">
    <location>
        <begin position="147"/>
        <end position="166"/>
    </location>
</feature>
<feature type="transmembrane region" description="Helical" evidence="6">
    <location>
        <begin position="60"/>
        <end position="79"/>
    </location>
</feature>
<feature type="domain" description="Major facilitator superfamily (MFS) profile" evidence="7">
    <location>
        <begin position="22"/>
        <end position="477"/>
    </location>
</feature>
<dbReference type="GO" id="GO:0005886">
    <property type="term" value="C:plasma membrane"/>
    <property type="evidence" value="ECO:0007669"/>
    <property type="project" value="UniProtKB-SubCell"/>
</dbReference>
<dbReference type="InterPro" id="IPR020846">
    <property type="entry name" value="MFS_dom"/>
</dbReference>
<dbReference type="PANTHER" id="PTHR23501:SF191">
    <property type="entry name" value="VACUOLAR BASIC AMINO ACID TRANSPORTER 4"/>
    <property type="match status" value="1"/>
</dbReference>
<sequence>MSLNVESPHQENEAGKSGFGARFALILIALLWASQLNGLIGLMTSNAQSEIAIHYHTTQIAWFGQVGLLVGVFSTPFIVKAAGMFGKKRVLVVITALGLVGDVIAAFSTNFETLLIGRAVSGFYGPSIALVYALTRDVFPPKLVGPASGFLGGGMGVLAFGGPFLSGWVLDDFGYRGVLWFMVIATGISLLALLFVVPESPVREPRTPVDWIGGILLGGGLTSVIYAVGKGEAWGWTSGRTLGFIGGGLAAVVAFVLVERKVEHPMFPIGLIGRRRVWSTFLVAGLVMGAIFAQGTVTNLLVLMPHIPGLSDGLGWTATKNAWVSAPNSILLIATSVFTGVLARRIDTRVLLAIGGTLVALGGGLLSQFHSSVANFMTIGALSGVGMGIVVALVPIMVIESVKPEEQALGNGAQNLMQGVLQGALTQVAFVLVAQNANVMKGTAFYVDDSYSKALLLFAGVIVAGVLLIALIPKSKSLDEVETGQAVEATQAA</sequence>
<dbReference type="InterPro" id="IPR011701">
    <property type="entry name" value="MFS"/>
</dbReference>
<evidence type="ECO:0000256" key="3">
    <source>
        <dbReference type="ARBA" id="ARBA00022692"/>
    </source>
</evidence>
<name>G2P4X2_STRV4</name>
<dbReference type="Gene3D" id="1.20.1250.20">
    <property type="entry name" value="MFS general substrate transporter like domains"/>
    <property type="match status" value="2"/>
</dbReference>
<keyword evidence="2" id="KW-0813">Transport</keyword>
<dbReference type="GO" id="GO:0022857">
    <property type="term" value="F:transmembrane transporter activity"/>
    <property type="evidence" value="ECO:0007669"/>
    <property type="project" value="InterPro"/>
</dbReference>
<evidence type="ECO:0000256" key="1">
    <source>
        <dbReference type="ARBA" id="ARBA00004429"/>
    </source>
</evidence>
<evidence type="ECO:0000256" key="6">
    <source>
        <dbReference type="SAM" id="Phobius"/>
    </source>
</evidence>
<reference evidence="8" key="1">
    <citation type="submission" date="2011-08" db="EMBL/GenBank/DDBJ databases">
        <title>Complete sequence of chromosome of Streptomyces violaceusniger Tu 4113.</title>
        <authorList>
            <consortium name="US DOE Joint Genome Institute"/>
            <person name="Lucas S."/>
            <person name="Han J."/>
            <person name="Lapidus A."/>
            <person name="Cheng J.-F."/>
            <person name="Goodwin L."/>
            <person name="Pitluck S."/>
            <person name="Peters L."/>
            <person name="Ivanova N."/>
            <person name="Daligault H."/>
            <person name="Detter J.C."/>
            <person name="Han C."/>
            <person name="Tapia R."/>
            <person name="Land M."/>
            <person name="Hauser L."/>
            <person name="Kyrpides N."/>
            <person name="Ivanova N."/>
            <person name="Pagani I."/>
            <person name="Hagen A."/>
            <person name="Katz L."/>
            <person name="Fiedler H.-P."/>
            <person name="Keasling J."/>
            <person name="Fortman J."/>
            <person name="Woyke T."/>
        </authorList>
    </citation>
    <scope>NUCLEOTIDE SEQUENCE [LARGE SCALE GENOMIC DNA]</scope>
    <source>
        <strain evidence="8">Tu 4113</strain>
    </source>
</reference>
<feature type="transmembrane region" description="Helical" evidence="6">
    <location>
        <begin position="178"/>
        <end position="197"/>
    </location>
</feature>
<evidence type="ECO:0000256" key="4">
    <source>
        <dbReference type="ARBA" id="ARBA00022989"/>
    </source>
</evidence>
<evidence type="ECO:0000313" key="9">
    <source>
        <dbReference type="Proteomes" id="UP000008703"/>
    </source>
</evidence>
<dbReference type="SUPFAM" id="SSF103473">
    <property type="entry name" value="MFS general substrate transporter"/>
    <property type="match status" value="1"/>
</dbReference>
<dbReference type="PANTHER" id="PTHR23501">
    <property type="entry name" value="MAJOR FACILITATOR SUPERFAMILY"/>
    <property type="match status" value="1"/>
</dbReference>
<comment type="subcellular location">
    <subcellularLocation>
        <location evidence="1">Cell inner membrane</location>
        <topology evidence="1">Multi-pass membrane protein</topology>
    </subcellularLocation>
</comment>
<dbReference type="Pfam" id="PF07690">
    <property type="entry name" value="MFS_1"/>
    <property type="match status" value="1"/>
</dbReference>
<dbReference type="RefSeq" id="WP_014057647.1">
    <property type="nucleotide sequence ID" value="NC_015957.1"/>
</dbReference>